<evidence type="ECO:0000256" key="1">
    <source>
        <dbReference type="ARBA" id="ARBA00022729"/>
    </source>
</evidence>
<reference evidence="3 4" key="1">
    <citation type="submission" date="2017-04" db="EMBL/GenBank/DDBJ databases">
        <authorList>
            <person name="Afonso C.L."/>
            <person name="Miller P.J."/>
            <person name="Scott M.A."/>
            <person name="Spackman E."/>
            <person name="Goraichik I."/>
            <person name="Dimitrov K.M."/>
            <person name="Suarez D.L."/>
            <person name="Swayne D.E."/>
        </authorList>
    </citation>
    <scope>NUCLEOTIDE SEQUENCE [LARGE SCALE GENOMIC DNA]</scope>
    <source>
        <strain evidence="3">LMG 28154</strain>
    </source>
</reference>
<feature type="chain" id="PRO_5013099434" evidence="2">
    <location>
        <begin position="22"/>
        <end position="369"/>
    </location>
</feature>
<gene>
    <name evidence="3" type="ORF">BSIN_2415</name>
</gene>
<name>A0A238H1S4_9BURK</name>
<evidence type="ECO:0000313" key="4">
    <source>
        <dbReference type="Proteomes" id="UP000198460"/>
    </source>
</evidence>
<dbReference type="Gene3D" id="3.40.190.10">
    <property type="entry name" value="Periplasmic binding protein-like II"/>
    <property type="match status" value="2"/>
</dbReference>
<dbReference type="SUPFAM" id="SSF53850">
    <property type="entry name" value="Periplasmic binding protein-like II"/>
    <property type="match status" value="1"/>
</dbReference>
<dbReference type="Proteomes" id="UP000198460">
    <property type="component" value="Unassembled WGS sequence"/>
</dbReference>
<dbReference type="PANTHER" id="PTHR30006:SF2">
    <property type="entry name" value="ABC TRANSPORTER SUBSTRATE-BINDING PROTEIN"/>
    <property type="match status" value="1"/>
</dbReference>
<organism evidence="3 4">
    <name type="scientific">Burkholderia singularis</name>
    <dbReference type="NCBI Taxonomy" id="1503053"/>
    <lineage>
        <taxon>Bacteria</taxon>
        <taxon>Pseudomonadati</taxon>
        <taxon>Pseudomonadota</taxon>
        <taxon>Betaproteobacteria</taxon>
        <taxon>Burkholderiales</taxon>
        <taxon>Burkholderiaceae</taxon>
        <taxon>Burkholderia</taxon>
        <taxon>pseudomallei group</taxon>
    </lineage>
</organism>
<evidence type="ECO:0000256" key="2">
    <source>
        <dbReference type="SAM" id="SignalP"/>
    </source>
</evidence>
<evidence type="ECO:0000313" key="3">
    <source>
        <dbReference type="EMBL" id="SMF99194.1"/>
    </source>
</evidence>
<protein>
    <submittedName>
        <fullName evidence="3">COG1840: ABC-type Fe3+ transport system, periplasmic component</fullName>
    </submittedName>
</protein>
<sequence>MKKLWVVVFAFVISISNASGADQVSVGETVILNQLYHDALAEGGALTVYAGGDTANAWDGVVARFQQRFPGVKIAIITDLSKFHDARIDNQIARDRLSVDVAHLQTLQDFPRWKREGALLRYVPPIGWRNIPVDLKDPEGYYTGIGIFSLGYVVNPTLVPAGEVPRTARDLLQPRFKGKIVLTYPNDDDAALFIFHQIVQQYGWAYLDDLIAQRPYFRRGSVGAGQDVASGKYAVSLDAWWPLKAPAGSTARYVTPQDTFMTWPQTAAIFKNTRHPATAKLYVNWLLSREFQSSDLTTQWPIRNDVAPAAGYQPIWTYRNTDPAAFARFMSDRAEVERFRAQLTLYVGEVQGPNPTGVGGLLPSASGSR</sequence>
<proteinExistence type="predicted"/>
<keyword evidence="1 2" id="KW-0732">Signal</keyword>
<dbReference type="PANTHER" id="PTHR30006">
    <property type="entry name" value="THIAMINE-BINDING PERIPLASMIC PROTEIN-RELATED"/>
    <property type="match status" value="1"/>
</dbReference>
<feature type="signal peptide" evidence="2">
    <location>
        <begin position="1"/>
        <end position="21"/>
    </location>
</feature>
<dbReference type="EMBL" id="FXAN01000039">
    <property type="protein sequence ID" value="SMF99194.1"/>
    <property type="molecule type" value="Genomic_DNA"/>
</dbReference>
<dbReference type="Pfam" id="PF13343">
    <property type="entry name" value="SBP_bac_6"/>
    <property type="match status" value="1"/>
</dbReference>
<accession>A0A238H1S4</accession>
<dbReference type="AlphaFoldDB" id="A0A238H1S4"/>